<keyword evidence="5 8" id="KW-0408">Iron</keyword>
<dbReference type="AlphaFoldDB" id="A0AA90H1Y1"/>
<keyword evidence="2 8" id="KW-0813">Transport</keyword>
<dbReference type="GO" id="GO:0009055">
    <property type="term" value="F:electron transfer activity"/>
    <property type="evidence" value="ECO:0007669"/>
    <property type="project" value="UniProtKB-UniRule"/>
</dbReference>
<comment type="cofactor">
    <cofactor evidence="1">
        <name>[3Fe-4S] cluster</name>
        <dbReference type="ChEBI" id="CHEBI:21137"/>
    </cofactor>
</comment>
<comment type="caution">
    <text evidence="10">The sequence shown here is derived from an EMBL/GenBank/DDBJ whole genome shotgun (WGS) entry which is preliminary data.</text>
</comment>
<dbReference type="InterPro" id="IPR051269">
    <property type="entry name" value="Fe-S_cluster_ET"/>
</dbReference>
<reference evidence="10 11" key="1">
    <citation type="submission" date="2023-05" db="EMBL/GenBank/DDBJ databases">
        <title>Streptantibioticus silvisoli sp. nov., acidotolerant actinomycetes 1 from pine litter.</title>
        <authorList>
            <person name="Swiecimska M."/>
            <person name="Golinska P."/>
            <person name="Sangal V."/>
            <person name="Wachnowicz B."/>
            <person name="Goodfellow M."/>
        </authorList>
    </citation>
    <scope>NUCLEOTIDE SEQUENCE</scope>
    <source>
        <strain evidence="10">SL13</strain>
        <strain evidence="9 11">SL54</strain>
    </source>
</reference>
<keyword evidence="6 8" id="KW-0411">Iron-sulfur</keyword>
<comment type="function">
    <text evidence="8">Ferredoxins are iron-sulfur proteins that transfer electrons in a wide variety of metabolic reactions.</text>
</comment>
<dbReference type="EMBL" id="JABXJJ020000005">
    <property type="protein sequence ID" value="MDI5968702.1"/>
    <property type="molecule type" value="Genomic_DNA"/>
</dbReference>
<dbReference type="EMBL" id="JAAGKO020000017">
    <property type="protein sequence ID" value="MDI5963737.1"/>
    <property type="molecule type" value="Genomic_DNA"/>
</dbReference>
<accession>A0AA90H1Y1</accession>
<organism evidence="10">
    <name type="scientific">Streptantibioticus silvisoli</name>
    <dbReference type="NCBI Taxonomy" id="2705255"/>
    <lineage>
        <taxon>Bacteria</taxon>
        <taxon>Bacillati</taxon>
        <taxon>Actinomycetota</taxon>
        <taxon>Actinomycetes</taxon>
        <taxon>Kitasatosporales</taxon>
        <taxon>Streptomycetaceae</taxon>
        <taxon>Streptantibioticus</taxon>
    </lineage>
</organism>
<evidence type="ECO:0000256" key="8">
    <source>
        <dbReference type="RuleBase" id="RU368020"/>
    </source>
</evidence>
<dbReference type="Pfam" id="PF13370">
    <property type="entry name" value="Fer4_13"/>
    <property type="match status" value="1"/>
</dbReference>
<proteinExistence type="predicted"/>
<dbReference type="PRINTS" id="PR00352">
    <property type="entry name" value="3FE4SFRDOXIN"/>
</dbReference>
<dbReference type="Gene3D" id="3.30.70.20">
    <property type="match status" value="1"/>
</dbReference>
<evidence type="ECO:0000313" key="11">
    <source>
        <dbReference type="Proteomes" id="UP001156398"/>
    </source>
</evidence>
<evidence type="ECO:0000256" key="4">
    <source>
        <dbReference type="ARBA" id="ARBA00022982"/>
    </source>
</evidence>
<dbReference type="PANTHER" id="PTHR36923">
    <property type="entry name" value="FERREDOXIN"/>
    <property type="match status" value="1"/>
</dbReference>
<dbReference type="InterPro" id="IPR001080">
    <property type="entry name" value="3Fe4S_ferredoxin"/>
</dbReference>
<evidence type="ECO:0000256" key="5">
    <source>
        <dbReference type="ARBA" id="ARBA00023004"/>
    </source>
</evidence>
<evidence type="ECO:0000256" key="6">
    <source>
        <dbReference type="ARBA" id="ARBA00023014"/>
    </source>
</evidence>
<name>A0AA90H1Y1_9ACTN</name>
<keyword evidence="3 8" id="KW-0479">Metal-binding</keyword>
<dbReference type="Proteomes" id="UP001156398">
    <property type="component" value="Unassembled WGS sequence"/>
</dbReference>
<dbReference type="RefSeq" id="WP_271312419.1">
    <property type="nucleotide sequence ID" value="NZ_JAAGKO020000017.1"/>
</dbReference>
<dbReference type="SUPFAM" id="SSF54862">
    <property type="entry name" value="4Fe-4S ferredoxins"/>
    <property type="match status" value="1"/>
</dbReference>
<dbReference type="PANTHER" id="PTHR36923:SF3">
    <property type="entry name" value="FERREDOXIN"/>
    <property type="match status" value="1"/>
</dbReference>
<evidence type="ECO:0000313" key="10">
    <source>
        <dbReference type="EMBL" id="MDI5968702.1"/>
    </source>
</evidence>
<evidence type="ECO:0000256" key="3">
    <source>
        <dbReference type="ARBA" id="ARBA00022723"/>
    </source>
</evidence>
<keyword evidence="11" id="KW-1185">Reference proteome</keyword>
<evidence type="ECO:0000256" key="2">
    <source>
        <dbReference type="ARBA" id="ARBA00022448"/>
    </source>
</evidence>
<evidence type="ECO:0000256" key="1">
    <source>
        <dbReference type="ARBA" id="ARBA00001927"/>
    </source>
</evidence>
<evidence type="ECO:0000256" key="7">
    <source>
        <dbReference type="ARBA" id="ARBA00023291"/>
    </source>
</evidence>
<sequence length="78" mass="8371">MGIPSHRTPQKGRMEIVIDHDRCLGTGQCVLAAGEVFDQDEQDGHAVLLIQNPGPHLAESVREARDACPLSAITVLEG</sequence>
<evidence type="ECO:0000313" key="9">
    <source>
        <dbReference type="EMBL" id="MDI5963737.1"/>
    </source>
</evidence>
<dbReference type="GO" id="GO:0051538">
    <property type="term" value="F:3 iron, 4 sulfur cluster binding"/>
    <property type="evidence" value="ECO:0007669"/>
    <property type="project" value="UniProtKB-KW"/>
</dbReference>
<keyword evidence="7" id="KW-0003">3Fe-4S</keyword>
<dbReference type="GO" id="GO:0005506">
    <property type="term" value="F:iron ion binding"/>
    <property type="evidence" value="ECO:0007669"/>
    <property type="project" value="UniProtKB-UniRule"/>
</dbReference>
<protein>
    <recommendedName>
        <fullName evidence="8">Ferredoxin</fullName>
    </recommendedName>
</protein>
<keyword evidence="4 8" id="KW-0249">Electron transport</keyword>
<gene>
    <name evidence="9" type="ORF">POF43_013605</name>
    <name evidence="10" type="ORF">POF50_004960</name>
</gene>